<evidence type="ECO:0000313" key="3">
    <source>
        <dbReference type="Proteomes" id="UP001497480"/>
    </source>
</evidence>
<feature type="region of interest" description="Disordered" evidence="1">
    <location>
        <begin position="40"/>
        <end position="110"/>
    </location>
</feature>
<reference evidence="2 3" key="1">
    <citation type="submission" date="2024-03" db="EMBL/GenBank/DDBJ databases">
        <authorList>
            <person name="Martinez-Hernandez J."/>
        </authorList>
    </citation>
    <scope>NUCLEOTIDE SEQUENCE [LARGE SCALE GENOMIC DNA]</scope>
</reference>
<evidence type="ECO:0000256" key="1">
    <source>
        <dbReference type="SAM" id="MobiDB-lite"/>
    </source>
</evidence>
<evidence type="ECO:0000313" key="2">
    <source>
        <dbReference type="EMBL" id="CAL0302023.1"/>
    </source>
</evidence>
<sequence>MGHFHLALGKCGMASISPSSTRTHVSWPLFHLPLGITHEEPHHAQSTPTTTGHHGPHTRQHASARSGMARGSHKATLPLTIPRRVFKSSAKDSTRRPVGNSASRRPARLVHPAGLTNGTCLWGAEAPYCWSANGRRAHASLLARILT</sequence>
<comment type="caution">
    <text evidence="2">The sequence shown here is derived from an EMBL/GenBank/DDBJ whole genome shotgun (WGS) entry which is preliminary data.</text>
</comment>
<keyword evidence="3" id="KW-1185">Reference proteome</keyword>
<proteinExistence type="predicted"/>
<organism evidence="2 3">
    <name type="scientific">Lupinus luteus</name>
    <name type="common">European yellow lupine</name>
    <dbReference type="NCBI Taxonomy" id="3873"/>
    <lineage>
        <taxon>Eukaryota</taxon>
        <taxon>Viridiplantae</taxon>
        <taxon>Streptophyta</taxon>
        <taxon>Embryophyta</taxon>
        <taxon>Tracheophyta</taxon>
        <taxon>Spermatophyta</taxon>
        <taxon>Magnoliopsida</taxon>
        <taxon>eudicotyledons</taxon>
        <taxon>Gunneridae</taxon>
        <taxon>Pentapetalae</taxon>
        <taxon>rosids</taxon>
        <taxon>fabids</taxon>
        <taxon>Fabales</taxon>
        <taxon>Fabaceae</taxon>
        <taxon>Papilionoideae</taxon>
        <taxon>50 kb inversion clade</taxon>
        <taxon>genistoids sensu lato</taxon>
        <taxon>core genistoids</taxon>
        <taxon>Genisteae</taxon>
        <taxon>Lupinus</taxon>
    </lineage>
</organism>
<dbReference type="AlphaFoldDB" id="A0AAV1VYF7"/>
<dbReference type="Proteomes" id="UP001497480">
    <property type="component" value="Unassembled WGS sequence"/>
</dbReference>
<accession>A0AAV1VYF7</accession>
<dbReference type="EMBL" id="CAXHTB010000002">
    <property type="protein sequence ID" value="CAL0302023.1"/>
    <property type="molecule type" value="Genomic_DNA"/>
</dbReference>
<protein>
    <submittedName>
        <fullName evidence="2">Uncharacterized protein</fullName>
    </submittedName>
</protein>
<gene>
    <name evidence="2" type="ORF">LLUT_LOCUS3083</name>
</gene>
<name>A0AAV1VYF7_LUPLU</name>